<evidence type="ECO:0000313" key="4">
    <source>
        <dbReference type="Proteomes" id="UP000189810"/>
    </source>
</evidence>
<dbReference type="SUPFAM" id="SSF142338">
    <property type="entry name" value="CofD-like"/>
    <property type="match status" value="1"/>
</dbReference>
<dbReference type="PANTHER" id="PTHR30135">
    <property type="entry name" value="UNCHARACTERIZED PROTEIN YVCK-RELATED"/>
    <property type="match status" value="1"/>
</dbReference>
<dbReference type="HAMAP" id="MF_00973">
    <property type="entry name" value="Gluconeogen_factor"/>
    <property type="match status" value="1"/>
</dbReference>
<gene>
    <name evidence="3" type="ORF">SAMN05444391_1015</name>
</gene>
<dbReference type="NCBIfam" id="TIGR01826">
    <property type="entry name" value="CofD_related"/>
    <property type="match status" value="1"/>
</dbReference>
<dbReference type="STRING" id="381751.SAMN05444391_1015"/>
<proteinExistence type="inferred from homology"/>
<sequence length="327" mass="35582">MFVVAIGGGTGLSTLLRGLKNHVDKEIKGLTAIVTVADSGGSTGRLRKIYQIPAPGDIRNCIVALAESEDILRSLFQYRFKGGELEGHAFGNLFLVALTEITGSFLTAIRISSQVLRTKGEILPATLSPVDLCAEFTDGNVVYGEEEITNYGRVHKGQRIVSIWLEPKDVTAPPEATDRINAANLIVIGPGSLYTSIIPNLLVKDIRDAVANSKALKVFVVNAMTQPGETDGFSAYDHVQTFAKHTGIRPDAVVLNTKIPSDKLLKKYLEQGQEPVLADASKIAREGYLVYADDLIGEKEDFVRHDPERLASLLIKVYEENATFSEV</sequence>
<dbReference type="OrthoDB" id="9783842at2"/>
<dbReference type="PANTHER" id="PTHR30135:SF3">
    <property type="entry name" value="GLUCONEOGENESIS FACTOR-RELATED"/>
    <property type="match status" value="1"/>
</dbReference>
<dbReference type="EMBL" id="LT670846">
    <property type="protein sequence ID" value="SHK43523.1"/>
    <property type="molecule type" value="Genomic_DNA"/>
</dbReference>
<protein>
    <recommendedName>
        <fullName evidence="2">Putative gluconeogenesis factor</fullName>
    </recommendedName>
</protein>
<dbReference type="Gene3D" id="3.40.50.10680">
    <property type="entry name" value="CofD-like domains"/>
    <property type="match status" value="1"/>
</dbReference>
<comment type="function">
    <text evidence="2">Required for morphogenesis under gluconeogenic growth conditions.</text>
</comment>
<dbReference type="Proteomes" id="UP000189810">
    <property type="component" value="Chromosome I"/>
</dbReference>
<dbReference type="InterPro" id="IPR002882">
    <property type="entry name" value="CofD"/>
</dbReference>
<dbReference type="CDD" id="cd07187">
    <property type="entry name" value="YvcK_like"/>
    <property type="match status" value="1"/>
</dbReference>
<reference evidence="3 4" key="1">
    <citation type="submission" date="2016-11" db="EMBL/GenBank/DDBJ databases">
        <authorList>
            <person name="Jaros S."/>
            <person name="Januszkiewicz K."/>
            <person name="Wedrychowicz H."/>
        </authorList>
    </citation>
    <scope>NUCLEOTIDE SEQUENCE [LARGE SCALE GENOMIC DNA]</scope>
    <source>
        <strain evidence="3 4">DSM 19557</strain>
    </source>
</reference>
<evidence type="ECO:0000313" key="3">
    <source>
        <dbReference type="EMBL" id="SHK43523.1"/>
    </source>
</evidence>
<dbReference type="RefSeq" id="WP_079654131.1">
    <property type="nucleotide sequence ID" value="NZ_LT670846.1"/>
</dbReference>
<accession>A0A1M6SFL8</accession>
<dbReference type="GO" id="GO:0005737">
    <property type="term" value="C:cytoplasm"/>
    <property type="evidence" value="ECO:0007669"/>
    <property type="project" value="UniProtKB-SubCell"/>
</dbReference>
<keyword evidence="4" id="KW-1185">Reference proteome</keyword>
<keyword evidence="1 2" id="KW-0963">Cytoplasm</keyword>
<comment type="subcellular location">
    <subcellularLocation>
        <location evidence="2">Cytoplasm</location>
    </subcellularLocation>
</comment>
<evidence type="ECO:0000256" key="1">
    <source>
        <dbReference type="ARBA" id="ARBA00022490"/>
    </source>
</evidence>
<comment type="similarity">
    <text evidence="2">Belongs to the gluconeogenesis factor family.</text>
</comment>
<dbReference type="GO" id="GO:0043743">
    <property type="term" value="F:LPPG:FO 2-phospho-L-lactate transferase activity"/>
    <property type="evidence" value="ECO:0007669"/>
    <property type="project" value="InterPro"/>
</dbReference>
<dbReference type="InterPro" id="IPR038136">
    <property type="entry name" value="CofD-like_dom_sf"/>
</dbReference>
<dbReference type="AlphaFoldDB" id="A0A1M6SFL8"/>
<dbReference type="Pfam" id="PF01933">
    <property type="entry name" value="CofD"/>
    <property type="match status" value="1"/>
</dbReference>
<name>A0A1M6SFL8_9AQUI</name>
<evidence type="ECO:0000256" key="2">
    <source>
        <dbReference type="HAMAP-Rule" id="MF_00973"/>
    </source>
</evidence>
<dbReference type="GO" id="GO:0008360">
    <property type="term" value="P:regulation of cell shape"/>
    <property type="evidence" value="ECO:0007669"/>
    <property type="project" value="UniProtKB-UniRule"/>
</dbReference>
<dbReference type="InterPro" id="IPR010119">
    <property type="entry name" value="Gluconeogen_factor"/>
</dbReference>
<organism evidence="3 4">
    <name type="scientific">Thermocrinis minervae</name>
    <dbReference type="NCBI Taxonomy" id="381751"/>
    <lineage>
        <taxon>Bacteria</taxon>
        <taxon>Pseudomonadati</taxon>
        <taxon>Aquificota</taxon>
        <taxon>Aquificia</taxon>
        <taxon>Aquificales</taxon>
        <taxon>Aquificaceae</taxon>
        <taxon>Thermocrinis</taxon>
    </lineage>
</organism>